<dbReference type="AlphaFoldDB" id="A0A917WYX3"/>
<name>A0A917WYX3_9ACTN</name>
<dbReference type="EMBL" id="BMPI01000029">
    <property type="protein sequence ID" value="GGM47546.1"/>
    <property type="molecule type" value="Genomic_DNA"/>
</dbReference>
<accession>A0A917WYX3</accession>
<organism evidence="1 2">
    <name type="scientific">Dactylosporangium sucinum</name>
    <dbReference type="NCBI Taxonomy" id="1424081"/>
    <lineage>
        <taxon>Bacteria</taxon>
        <taxon>Bacillati</taxon>
        <taxon>Actinomycetota</taxon>
        <taxon>Actinomycetes</taxon>
        <taxon>Micromonosporales</taxon>
        <taxon>Micromonosporaceae</taxon>
        <taxon>Dactylosporangium</taxon>
    </lineage>
</organism>
<evidence type="ECO:0000313" key="1">
    <source>
        <dbReference type="EMBL" id="GGM47546.1"/>
    </source>
</evidence>
<gene>
    <name evidence="1" type="ORF">GCM10007977_056450</name>
</gene>
<keyword evidence="2" id="KW-1185">Reference proteome</keyword>
<dbReference type="Proteomes" id="UP000642070">
    <property type="component" value="Unassembled WGS sequence"/>
</dbReference>
<proteinExistence type="predicted"/>
<dbReference type="RefSeq" id="WP_190252971.1">
    <property type="nucleotide sequence ID" value="NZ_BMPI01000029.1"/>
</dbReference>
<comment type="caution">
    <text evidence="1">The sequence shown here is derived from an EMBL/GenBank/DDBJ whole genome shotgun (WGS) entry which is preliminary data.</text>
</comment>
<evidence type="ECO:0000313" key="2">
    <source>
        <dbReference type="Proteomes" id="UP000642070"/>
    </source>
</evidence>
<protein>
    <submittedName>
        <fullName evidence="1">Uncharacterized protein</fullName>
    </submittedName>
</protein>
<reference evidence="1" key="1">
    <citation type="journal article" date="2014" name="Int. J. Syst. Evol. Microbiol.">
        <title>Complete genome sequence of Corynebacterium casei LMG S-19264T (=DSM 44701T), isolated from a smear-ripened cheese.</title>
        <authorList>
            <consortium name="US DOE Joint Genome Institute (JGI-PGF)"/>
            <person name="Walter F."/>
            <person name="Albersmeier A."/>
            <person name="Kalinowski J."/>
            <person name="Ruckert C."/>
        </authorList>
    </citation>
    <scope>NUCLEOTIDE SEQUENCE</scope>
    <source>
        <strain evidence="1">JCM 19831</strain>
    </source>
</reference>
<reference evidence="1" key="2">
    <citation type="submission" date="2020-09" db="EMBL/GenBank/DDBJ databases">
        <authorList>
            <person name="Sun Q."/>
            <person name="Ohkuma M."/>
        </authorList>
    </citation>
    <scope>NUCLEOTIDE SEQUENCE</scope>
    <source>
        <strain evidence="1">JCM 19831</strain>
    </source>
</reference>
<sequence>MSVNGLEDALGRSNLAAPSSRPDNWQHIVAAAVGFVPNYSDTVLEISKAGLHKMPGGERLGTIDAFVFLFPDHLAIAREIGVIRKRIDVQGEAYGMTPAMYQDERELNPNKAGEFAIQFVGAGRVPAFRLAWYWWRKTLANKSAVALPAATERDRIFAALHARGVRHA</sequence>